<evidence type="ECO:0000313" key="2">
    <source>
        <dbReference type="EMBL" id="AQZ65893.1"/>
    </source>
</evidence>
<dbReference type="AlphaFoldDB" id="A0A1V0A6S0"/>
<evidence type="ECO:0000313" key="3">
    <source>
        <dbReference type="Proteomes" id="UP000190797"/>
    </source>
</evidence>
<keyword evidence="1" id="KW-0472">Membrane</keyword>
<protein>
    <submittedName>
        <fullName evidence="2">Uncharacterized protein</fullName>
    </submittedName>
</protein>
<accession>A0A1V0A6S0</accession>
<reference evidence="3" key="1">
    <citation type="journal article" date="2017" name="Med. Chem. Commun.">
        <title>Nonomuraea sp. ATCC 55076 harbours the largest actinomycete chromosome to date and the kistamicin biosynthetic gene cluster.</title>
        <authorList>
            <person name="Nazari B."/>
            <person name="Forneris C.C."/>
            <person name="Gibson M.I."/>
            <person name="Moon K."/>
            <person name="Schramma K.R."/>
            <person name="Seyedsayamdost M.R."/>
        </authorList>
    </citation>
    <scope>NUCLEOTIDE SEQUENCE [LARGE SCALE GENOMIC DNA]</scope>
    <source>
        <strain evidence="3">ATCC 55076</strain>
    </source>
</reference>
<keyword evidence="1" id="KW-1133">Transmembrane helix</keyword>
<evidence type="ECO:0000256" key="1">
    <source>
        <dbReference type="SAM" id="Phobius"/>
    </source>
</evidence>
<sequence>MNELSNLARVRDEDLSGRVSGAGARALFASITAEDPETWPAVPGPRRRRARRLLVSVAAATVLAAGVTVVNVTGGATVSYASAELDITQEGGEWVARIKDPYAEHEKYTRGFAAVGLNVRVQIVPASPSRAGQLLQLGGSGRGMRVSTVTEPDGCEPGRPGCDLVIRVPVGAAGEAWVKFGRLARPGEAYDQPGRANAKGEPLEGVKVSGRTVGELTSEARRRGLRTVLQIIRPGENYEGYSIRPGQSSAGVGDDWFVWEAESVAAGTVRLLVTKERLPKNPVYGDRVPPVG</sequence>
<feature type="transmembrane region" description="Helical" evidence="1">
    <location>
        <begin position="53"/>
        <end position="72"/>
    </location>
</feature>
<dbReference type="OrthoDB" id="3826074at2"/>
<name>A0A1V0A6S0_9ACTN</name>
<keyword evidence="1" id="KW-0812">Transmembrane</keyword>
<dbReference type="RefSeq" id="WP_080042162.1">
    <property type="nucleotide sequence ID" value="NZ_CP017717.1"/>
</dbReference>
<keyword evidence="3" id="KW-1185">Reference proteome</keyword>
<dbReference type="EMBL" id="CP017717">
    <property type="protein sequence ID" value="AQZ65893.1"/>
    <property type="molecule type" value="Genomic_DNA"/>
</dbReference>
<dbReference type="STRING" id="1909395.BKM31_34490"/>
<dbReference type="KEGG" id="noa:BKM31_34490"/>
<dbReference type="Proteomes" id="UP000190797">
    <property type="component" value="Chromosome"/>
</dbReference>
<proteinExistence type="predicted"/>
<gene>
    <name evidence="2" type="ORF">BKM31_34490</name>
</gene>
<organism evidence="2 3">
    <name type="scientific">[Actinomadura] parvosata subsp. kistnae</name>
    <dbReference type="NCBI Taxonomy" id="1909395"/>
    <lineage>
        <taxon>Bacteria</taxon>
        <taxon>Bacillati</taxon>
        <taxon>Actinomycetota</taxon>
        <taxon>Actinomycetes</taxon>
        <taxon>Streptosporangiales</taxon>
        <taxon>Streptosporangiaceae</taxon>
        <taxon>Nonomuraea</taxon>
    </lineage>
</organism>